<sequence>MPVNEQRKLLTVFGVLVGLSLIILFLLLTPAGQKLVNINSEETLLLNILKSSGADLKTTHVTGWVKVDNSASGVNEPEEIASLAAGLLGLNVAACKTENWQNAYARGSEITGALPDGSPVSVLGQIMEYPEGNVVSHIMVNLAAGDYRKVRTYKKRIGQALSQCGKDERVAVSLSGWLEKDLSDEELTARAEELMSGAGAVVQERVAKDNLVSLTGYSARFSRDLRYAGKEVNLNVAIRRSPSSHGALIYVASPVILTEY</sequence>
<dbReference type="EMBL" id="JAKOAV010000047">
    <property type="protein sequence ID" value="MDF9409863.1"/>
    <property type="molecule type" value="Genomic_DNA"/>
</dbReference>
<protein>
    <submittedName>
        <fullName evidence="1">YwmB family TATA-box binding protein</fullName>
    </submittedName>
</protein>
<dbReference type="AlphaFoldDB" id="A0A9X4H789"/>
<evidence type="ECO:0000313" key="2">
    <source>
        <dbReference type="Proteomes" id="UP001154312"/>
    </source>
</evidence>
<dbReference type="RefSeq" id="WP_277445379.1">
    <property type="nucleotide sequence ID" value="NZ_JAKOAV010000047.1"/>
</dbReference>
<dbReference type="SUPFAM" id="SSF143842">
    <property type="entry name" value="YwmB-like"/>
    <property type="match status" value="1"/>
</dbReference>
<organism evidence="1 2">
    <name type="scientific">Pelotomaculum isophthalicicum JI</name>
    <dbReference type="NCBI Taxonomy" id="947010"/>
    <lineage>
        <taxon>Bacteria</taxon>
        <taxon>Bacillati</taxon>
        <taxon>Bacillota</taxon>
        <taxon>Clostridia</taxon>
        <taxon>Eubacteriales</taxon>
        <taxon>Desulfotomaculaceae</taxon>
        <taxon>Pelotomaculum</taxon>
    </lineage>
</organism>
<proteinExistence type="predicted"/>
<gene>
    <name evidence="1" type="ORF">L7E55_16170</name>
</gene>
<name>A0A9X4H789_9FIRM</name>
<keyword evidence="2" id="KW-1185">Reference proteome</keyword>
<dbReference type="Proteomes" id="UP001154312">
    <property type="component" value="Unassembled WGS sequence"/>
</dbReference>
<evidence type="ECO:0000313" key="1">
    <source>
        <dbReference type="EMBL" id="MDF9409863.1"/>
    </source>
</evidence>
<comment type="caution">
    <text evidence="1">The sequence shown here is derived from an EMBL/GenBank/DDBJ whole genome shotgun (WGS) entry which is preliminary data.</text>
</comment>
<dbReference type="InterPro" id="IPR036209">
    <property type="entry name" value="YwmB-like_sf"/>
</dbReference>
<dbReference type="Pfam" id="PF08680">
    <property type="entry name" value="DUF1779"/>
    <property type="match status" value="1"/>
</dbReference>
<accession>A0A9X4H789</accession>
<dbReference type="InterPro" id="IPR014794">
    <property type="entry name" value="DUF1779"/>
</dbReference>
<reference evidence="1" key="1">
    <citation type="submission" date="2022-02" db="EMBL/GenBank/DDBJ databases">
        <authorList>
            <person name="Leng L."/>
        </authorList>
    </citation>
    <scope>NUCLEOTIDE SEQUENCE</scope>
    <source>
        <strain evidence="1">JI</strain>
    </source>
</reference>
<dbReference type="Gene3D" id="3.30.360.40">
    <property type="entry name" value="YwmB-like"/>
    <property type="match status" value="1"/>
</dbReference>